<feature type="region of interest" description="Disordered" evidence="1">
    <location>
        <begin position="127"/>
        <end position="156"/>
    </location>
</feature>
<proteinExistence type="predicted"/>
<evidence type="ECO:0000256" key="1">
    <source>
        <dbReference type="SAM" id="MobiDB-lite"/>
    </source>
</evidence>
<gene>
    <name evidence="2" type="ORF">PLEPLA_LOCUS36462</name>
</gene>
<evidence type="ECO:0000313" key="2">
    <source>
        <dbReference type="EMBL" id="CAB1448814.1"/>
    </source>
</evidence>
<feature type="compositionally biased region" description="Basic and acidic residues" evidence="1">
    <location>
        <begin position="147"/>
        <end position="156"/>
    </location>
</feature>
<sequence length="156" mass="16161">MGSNFDVVALGCFSGINTDGGTPAGRGQDLLKARPPGGSQHALASLSGASLMSQTEKLIIPPSVMRNPDHMWKNPVSCPGSASVSGVQERKRQRPPSLPLSAAKEKVCTAPGPPLVPIHLPQHNIIIPNSTTEEEGASLGELGQEQKAGDGGKKLN</sequence>
<accession>A0A9N7Z4R4</accession>
<comment type="caution">
    <text evidence="2">The sequence shown here is derived from an EMBL/GenBank/DDBJ whole genome shotgun (WGS) entry which is preliminary data.</text>
</comment>
<keyword evidence="3" id="KW-1185">Reference proteome</keyword>
<name>A0A9N7Z4R4_PLEPL</name>
<dbReference type="AlphaFoldDB" id="A0A9N7Z4R4"/>
<dbReference type="Proteomes" id="UP001153269">
    <property type="component" value="Unassembled WGS sequence"/>
</dbReference>
<evidence type="ECO:0000313" key="3">
    <source>
        <dbReference type="Proteomes" id="UP001153269"/>
    </source>
</evidence>
<organism evidence="2 3">
    <name type="scientific">Pleuronectes platessa</name>
    <name type="common">European plaice</name>
    <dbReference type="NCBI Taxonomy" id="8262"/>
    <lineage>
        <taxon>Eukaryota</taxon>
        <taxon>Metazoa</taxon>
        <taxon>Chordata</taxon>
        <taxon>Craniata</taxon>
        <taxon>Vertebrata</taxon>
        <taxon>Euteleostomi</taxon>
        <taxon>Actinopterygii</taxon>
        <taxon>Neopterygii</taxon>
        <taxon>Teleostei</taxon>
        <taxon>Neoteleostei</taxon>
        <taxon>Acanthomorphata</taxon>
        <taxon>Carangaria</taxon>
        <taxon>Pleuronectiformes</taxon>
        <taxon>Pleuronectoidei</taxon>
        <taxon>Pleuronectidae</taxon>
        <taxon>Pleuronectes</taxon>
    </lineage>
</organism>
<protein>
    <submittedName>
        <fullName evidence="2">Uncharacterized protein</fullName>
    </submittedName>
</protein>
<reference evidence="2" key="1">
    <citation type="submission" date="2020-03" db="EMBL/GenBank/DDBJ databases">
        <authorList>
            <person name="Weist P."/>
        </authorList>
    </citation>
    <scope>NUCLEOTIDE SEQUENCE</scope>
</reference>
<feature type="region of interest" description="Disordered" evidence="1">
    <location>
        <begin position="18"/>
        <end position="43"/>
    </location>
</feature>
<feature type="region of interest" description="Disordered" evidence="1">
    <location>
        <begin position="64"/>
        <end position="102"/>
    </location>
</feature>
<dbReference type="EMBL" id="CADEAL010003991">
    <property type="protein sequence ID" value="CAB1448814.1"/>
    <property type="molecule type" value="Genomic_DNA"/>
</dbReference>